<comment type="caution">
    <text evidence="2">The sequence shown here is derived from an EMBL/GenBank/DDBJ whole genome shotgun (WGS) entry which is preliminary data.</text>
</comment>
<dbReference type="AlphaFoldDB" id="A0A9K3Q166"/>
<evidence type="ECO:0000313" key="3">
    <source>
        <dbReference type="Proteomes" id="UP000693970"/>
    </source>
</evidence>
<keyword evidence="3" id="KW-1185">Reference proteome</keyword>
<feature type="compositionally biased region" description="Basic and acidic residues" evidence="1">
    <location>
        <begin position="597"/>
        <end position="606"/>
    </location>
</feature>
<feature type="region of interest" description="Disordered" evidence="1">
    <location>
        <begin position="431"/>
        <end position="496"/>
    </location>
</feature>
<proteinExistence type="predicted"/>
<protein>
    <submittedName>
        <fullName evidence="2">Uncharacterized protein</fullName>
    </submittedName>
</protein>
<reference evidence="2" key="1">
    <citation type="journal article" date="2021" name="Sci. Rep.">
        <title>Diploid genomic architecture of Nitzschia inconspicua, an elite biomass production diatom.</title>
        <authorList>
            <person name="Oliver A."/>
            <person name="Podell S."/>
            <person name="Pinowska A."/>
            <person name="Traller J.C."/>
            <person name="Smith S.R."/>
            <person name="McClure R."/>
            <person name="Beliaev A."/>
            <person name="Bohutskyi P."/>
            <person name="Hill E.A."/>
            <person name="Rabines A."/>
            <person name="Zheng H."/>
            <person name="Allen L.Z."/>
            <person name="Kuo A."/>
            <person name="Grigoriev I.V."/>
            <person name="Allen A.E."/>
            <person name="Hazlebeck D."/>
            <person name="Allen E.E."/>
        </authorList>
    </citation>
    <scope>NUCLEOTIDE SEQUENCE</scope>
    <source>
        <strain evidence="2">Hildebrandi</strain>
    </source>
</reference>
<feature type="compositionally biased region" description="Gly residues" evidence="1">
    <location>
        <begin position="434"/>
        <end position="444"/>
    </location>
</feature>
<feature type="compositionally biased region" description="Basic and acidic residues" evidence="1">
    <location>
        <begin position="128"/>
        <end position="137"/>
    </location>
</feature>
<evidence type="ECO:0000313" key="2">
    <source>
        <dbReference type="EMBL" id="KAG7367647.1"/>
    </source>
</evidence>
<feature type="region of interest" description="Disordered" evidence="1">
    <location>
        <begin position="124"/>
        <end position="143"/>
    </location>
</feature>
<reference evidence="2" key="2">
    <citation type="submission" date="2021-04" db="EMBL/GenBank/DDBJ databases">
        <authorList>
            <person name="Podell S."/>
        </authorList>
    </citation>
    <scope>NUCLEOTIDE SEQUENCE</scope>
    <source>
        <strain evidence="2">Hildebrandi</strain>
    </source>
</reference>
<dbReference type="CDD" id="cd14733">
    <property type="entry name" value="BACK"/>
    <property type="match status" value="1"/>
</dbReference>
<accession>A0A9K3Q166</accession>
<feature type="compositionally biased region" description="Low complexity" evidence="1">
    <location>
        <begin position="312"/>
        <end position="330"/>
    </location>
</feature>
<feature type="region of interest" description="Disordered" evidence="1">
    <location>
        <begin position="556"/>
        <end position="646"/>
    </location>
</feature>
<organism evidence="2 3">
    <name type="scientific">Nitzschia inconspicua</name>
    <dbReference type="NCBI Taxonomy" id="303405"/>
    <lineage>
        <taxon>Eukaryota</taxon>
        <taxon>Sar</taxon>
        <taxon>Stramenopiles</taxon>
        <taxon>Ochrophyta</taxon>
        <taxon>Bacillariophyta</taxon>
        <taxon>Bacillariophyceae</taxon>
        <taxon>Bacillariophycidae</taxon>
        <taxon>Bacillariales</taxon>
        <taxon>Bacillariaceae</taxon>
        <taxon>Nitzschia</taxon>
    </lineage>
</organism>
<feature type="region of interest" description="Disordered" evidence="1">
    <location>
        <begin position="1"/>
        <end position="34"/>
    </location>
</feature>
<dbReference type="EMBL" id="JAGRRH010000007">
    <property type="protein sequence ID" value="KAG7367647.1"/>
    <property type="molecule type" value="Genomic_DNA"/>
</dbReference>
<feature type="compositionally biased region" description="Basic and acidic residues" evidence="1">
    <location>
        <begin position="70"/>
        <end position="81"/>
    </location>
</feature>
<evidence type="ECO:0000256" key="1">
    <source>
        <dbReference type="SAM" id="MobiDB-lite"/>
    </source>
</evidence>
<sequence length="875" mass="101125">MDHSRFLFQDRNDDNNNNNDDDDHESGGDIPQQQQRRQLLQLIDQEEWINLHGITAEPRYGNQSESNQQLERERIQQEREYQSTVHQTIFGVQDDDDDDEQERIKNFRQWEHQQVMVELKVQQSNHSTNDENDKFNSDENPNPTDTVILRVNLVTLARHSDVVYTLAVNRKWFPNTCHQKQPQDDGSLPSSAPLQISLLEFSKDTVLLFLDILADTSDTTTTTKHNNNSKFLYNIDHHLSSDQVVDCCRLASFLQCISLLHQIVHDILVPAVDSHNCMSLYQLADQLSLPKLLEASVNHMIQSLDSTLQQQQSQQHSLKQSSNNTTTSTDNENDGNISWDEYLTTDLQAQIVTIQNILRSSNRKQMFFSTVTEYLAMLSEQYQYYHERLEEAIEQQDQHPTGTVGWNYSQTKIELQQVKVERLRQFVDEQRRLLGGGGNGGGGATTTKDTNEIQDETDHECNNQHSHSEHGQDPCEDNHDRISSSLSHGSNKRQCGGGSSFITVRVVSCICILLGLCYTATSSTPWTVTRSNPFGVRPYTHLQRQRYLWSSQVLPLRGGDAPEEYDDDEYDAEEEEQQQKVVGKNGRTKLPSPQRRNPKETYDHSMIDLPPDPTHGGRPVPSRRRQPPPTPLRKKKKKPHWSQRLATSSLQMTGQLAWNTLIKQPTKLAYHVIRPKYVDIRETDGLWRLEQQVTEREGREVASVATIELQAKPRIVILRKEEQPTTTTNTKNNPNQPNVLIIKEPYTFTKKKLTGSFQTQFVIPAFLIGENQMRLYGYRGTWQRKLADKRVIKLVGKIYQVHKQRFGKNRGEYVFGQAVGTFVARRRIEAKIIDKEEELEDMDEYDGDEEEEKEDVEEEWEEIDENWEDEEEAEE</sequence>
<gene>
    <name evidence="2" type="ORF">IV203_030318</name>
</gene>
<dbReference type="OrthoDB" id="202001at2759"/>
<feature type="compositionally biased region" description="Polar residues" evidence="1">
    <location>
        <begin position="483"/>
        <end position="493"/>
    </location>
</feature>
<feature type="region of interest" description="Disordered" evidence="1">
    <location>
        <begin position="58"/>
        <end position="83"/>
    </location>
</feature>
<feature type="compositionally biased region" description="Basic and acidic residues" evidence="1">
    <location>
        <begin position="459"/>
        <end position="482"/>
    </location>
</feature>
<feature type="compositionally biased region" description="Basic and acidic residues" evidence="1">
    <location>
        <begin position="1"/>
        <end position="14"/>
    </location>
</feature>
<feature type="compositionally biased region" description="Basic residues" evidence="1">
    <location>
        <begin position="621"/>
        <end position="641"/>
    </location>
</feature>
<name>A0A9K3Q166_9STRA</name>
<dbReference type="Proteomes" id="UP000693970">
    <property type="component" value="Unassembled WGS sequence"/>
</dbReference>
<feature type="region of interest" description="Disordered" evidence="1">
    <location>
        <begin position="838"/>
        <end position="875"/>
    </location>
</feature>
<feature type="compositionally biased region" description="Acidic residues" evidence="1">
    <location>
        <begin position="561"/>
        <end position="576"/>
    </location>
</feature>
<feature type="region of interest" description="Disordered" evidence="1">
    <location>
        <begin position="312"/>
        <end position="337"/>
    </location>
</feature>